<dbReference type="InterPro" id="IPR051500">
    <property type="entry name" value="cTAGE_MIA/OTOR"/>
</dbReference>
<name>A0AA41NJF8_SCICA</name>
<feature type="coiled-coil region" evidence="2">
    <location>
        <begin position="38"/>
        <end position="178"/>
    </location>
</feature>
<dbReference type="GO" id="GO:0006888">
    <property type="term" value="P:endoplasmic reticulum to Golgi vesicle-mediated transport"/>
    <property type="evidence" value="ECO:0007669"/>
    <property type="project" value="TreeGrafter"/>
</dbReference>
<dbReference type="GO" id="GO:0070971">
    <property type="term" value="C:endoplasmic reticulum exit site"/>
    <property type="evidence" value="ECO:0007669"/>
    <property type="project" value="TreeGrafter"/>
</dbReference>
<evidence type="ECO:0000313" key="3">
    <source>
        <dbReference type="EMBL" id="MBZ3890919.1"/>
    </source>
</evidence>
<comment type="caution">
    <text evidence="3">The sequence shown here is derived from an EMBL/GenBank/DDBJ whole genome shotgun (WGS) entry which is preliminary data.</text>
</comment>
<accession>A0AA41NJF8</accession>
<protein>
    <submittedName>
        <fullName evidence="3">Melanoma inhibitory activity protein 3</fullName>
    </submittedName>
</protein>
<keyword evidence="1 2" id="KW-0175">Coiled coil</keyword>
<dbReference type="AlphaFoldDB" id="A0AA41NJF8"/>
<dbReference type="GO" id="GO:0009306">
    <property type="term" value="P:protein secretion"/>
    <property type="evidence" value="ECO:0007669"/>
    <property type="project" value="TreeGrafter"/>
</dbReference>
<evidence type="ECO:0000256" key="1">
    <source>
        <dbReference type="ARBA" id="ARBA00023054"/>
    </source>
</evidence>
<dbReference type="PANTHER" id="PTHR23158">
    <property type="entry name" value="MELANOMA INHIBITORY ACTIVITY-RELATED"/>
    <property type="match status" value="1"/>
</dbReference>
<dbReference type="PANTHER" id="PTHR23158:SF54">
    <property type="entry name" value="TRANSPORT AND GOLGI ORGANIZATION PROTEIN 1 HOMOLOG"/>
    <property type="match status" value="1"/>
</dbReference>
<dbReference type="Proteomes" id="UP001166674">
    <property type="component" value="Unassembled WGS sequence"/>
</dbReference>
<dbReference type="GO" id="GO:0005789">
    <property type="term" value="C:endoplasmic reticulum membrane"/>
    <property type="evidence" value="ECO:0007669"/>
    <property type="project" value="TreeGrafter"/>
</dbReference>
<keyword evidence="4" id="KW-1185">Reference proteome</keyword>
<organism evidence="3 4">
    <name type="scientific">Sciurus carolinensis</name>
    <name type="common">Eastern gray squirrel</name>
    <dbReference type="NCBI Taxonomy" id="30640"/>
    <lineage>
        <taxon>Eukaryota</taxon>
        <taxon>Metazoa</taxon>
        <taxon>Chordata</taxon>
        <taxon>Craniata</taxon>
        <taxon>Vertebrata</taxon>
        <taxon>Euteleostomi</taxon>
        <taxon>Mammalia</taxon>
        <taxon>Eutheria</taxon>
        <taxon>Euarchontoglires</taxon>
        <taxon>Glires</taxon>
        <taxon>Rodentia</taxon>
        <taxon>Sciuromorpha</taxon>
        <taxon>Sciuridae</taxon>
        <taxon>Sciurinae</taxon>
        <taxon>Sciurini</taxon>
        <taxon>Sciurus</taxon>
    </lineage>
</organism>
<evidence type="ECO:0000256" key="2">
    <source>
        <dbReference type="SAM" id="Coils"/>
    </source>
</evidence>
<reference evidence="3" key="1">
    <citation type="submission" date="2020-03" db="EMBL/GenBank/DDBJ databases">
        <title>Studies in the Genomics of Life Span.</title>
        <authorList>
            <person name="Glass D."/>
        </authorList>
    </citation>
    <scope>NUCLEOTIDE SEQUENCE</scope>
    <source>
        <strain evidence="3">SUZIE</strain>
        <tissue evidence="3">Muscle</tissue>
    </source>
</reference>
<dbReference type="GO" id="GO:0035459">
    <property type="term" value="P:vesicle cargo loading"/>
    <property type="evidence" value="ECO:0007669"/>
    <property type="project" value="TreeGrafter"/>
</dbReference>
<gene>
    <name evidence="3" type="ORF">SUZIE_210360</name>
</gene>
<evidence type="ECO:0000313" key="4">
    <source>
        <dbReference type="Proteomes" id="UP001166674"/>
    </source>
</evidence>
<proteinExistence type="predicted"/>
<sequence>MDVSQTQSALSVVEEDLKPLQLKLRAWMSTKCDLEDQIKKLDDDRNSLQSAKPGLEDECKTLRQKVEILSELYQQKEMTLQKKLSQKEYERQEREQRLSAADEKAVLASEEVKTYKQRIEEMEKELQKTERSFKNQIATHEKKIHDNWLKARAAERAIAEEKREAANLRHKLLEMTQKIAMCKMNL</sequence>
<dbReference type="EMBL" id="JAATJV010444100">
    <property type="protein sequence ID" value="MBZ3890919.1"/>
    <property type="molecule type" value="Genomic_DNA"/>
</dbReference>